<feature type="compositionally biased region" description="Low complexity" evidence="1">
    <location>
        <begin position="443"/>
        <end position="454"/>
    </location>
</feature>
<name>A0A812NSA3_9DINO</name>
<gene>
    <name evidence="3" type="primary">RPA1</name>
    <name evidence="3" type="ORF">SNEC2469_LOCUS8524</name>
</gene>
<feature type="compositionally biased region" description="Low complexity" evidence="1">
    <location>
        <begin position="233"/>
        <end position="244"/>
    </location>
</feature>
<dbReference type="EMBL" id="CAJNJA010014031">
    <property type="protein sequence ID" value="CAE7334266.1"/>
    <property type="molecule type" value="Genomic_DNA"/>
</dbReference>
<dbReference type="AlphaFoldDB" id="A0A812NSA3"/>
<evidence type="ECO:0000259" key="2">
    <source>
        <dbReference type="PROSITE" id="PS50106"/>
    </source>
</evidence>
<keyword evidence="4" id="KW-1185">Reference proteome</keyword>
<feature type="compositionally biased region" description="Basic and acidic residues" evidence="1">
    <location>
        <begin position="299"/>
        <end position="309"/>
    </location>
</feature>
<sequence length="720" mass="78262">MFVVKLSRKGSEPLGVEFDKMDPENLMVVKLTGPGLLHTYNETADDEKKVCSGDKIKRVNGQEAPAEDLIALLEKEGQKLTIVLQHCQESEHYIEKKGRSLGLELAVSEKATCLTVQRIEANGLIAASNQAGKDRQIRVHDKIIAVDGERGTAPWLRCEQGMLAGWYFHCSFCCESAVATLISGRNCRAVGSHAASYEAPELMRKMKDGNAPIGNDYKLARKLQQEEERNARRAAAQGAQGAQRSSPAPQRSGWQAAGSGRSLGGPSSEGEAGPVSPEERRQRALEAAERRQNQVAGVSEKKVQEMRQKEQKDALLGKLAEHYARQKTEMPMGLSAASVEQLRQHWETVRKGPSDLGADCSWQTSSLGFTTREWVQERSLSQLIESLVLLYLAMTRTWIKLWALSMLHCARSQTECMSEGGDAHGMVQLRLEPAYRNATANESTSLKASSTTATPGPDRSTSAMPEHDMATAPPTKEPPALQVNITTFHWEPHWQCAEADSACTAAALARFKELVEESGADIVGALELKGASSSLSGWSSSHEYEDYVSVMVAPGWQVLKEGGGNICCDGQRGLAVLLVKPPNPVSNCETLCVMAVHPGHKPIQSGQSIVESVCGDARVSCSIAVGDWNVDAAGVTGGSFDSWHRLVGGNPPSFVVPDSETCCYPSTCCKFDHAVTNIYGAQVVKFQVWGYQLTDEFSMQEEHMPVSVRFTVPADATLTS</sequence>
<feature type="compositionally biased region" description="Basic and acidic residues" evidence="1">
    <location>
        <begin position="277"/>
        <end position="292"/>
    </location>
</feature>
<dbReference type="InterPro" id="IPR001478">
    <property type="entry name" value="PDZ"/>
</dbReference>
<evidence type="ECO:0000313" key="4">
    <source>
        <dbReference type="Proteomes" id="UP000601435"/>
    </source>
</evidence>
<comment type="caution">
    <text evidence="3">The sequence shown here is derived from an EMBL/GenBank/DDBJ whole genome shotgun (WGS) entry which is preliminary data.</text>
</comment>
<accession>A0A812NSA3</accession>
<evidence type="ECO:0000256" key="1">
    <source>
        <dbReference type="SAM" id="MobiDB-lite"/>
    </source>
</evidence>
<dbReference type="OrthoDB" id="441976at2759"/>
<evidence type="ECO:0000313" key="3">
    <source>
        <dbReference type="EMBL" id="CAE7334266.1"/>
    </source>
</evidence>
<dbReference type="Proteomes" id="UP000601435">
    <property type="component" value="Unassembled WGS sequence"/>
</dbReference>
<feature type="region of interest" description="Disordered" evidence="1">
    <location>
        <begin position="225"/>
        <end position="309"/>
    </location>
</feature>
<feature type="domain" description="PDZ" evidence="2">
    <location>
        <begin position="3"/>
        <end position="88"/>
    </location>
</feature>
<feature type="region of interest" description="Disordered" evidence="1">
    <location>
        <begin position="440"/>
        <end position="478"/>
    </location>
</feature>
<protein>
    <submittedName>
        <fullName evidence="3">RPA1 protein</fullName>
    </submittedName>
</protein>
<organism evidence="3 4">
    <name type="scientific">Symbiodinium necroappetens</name>
    <dbReference type="NCBI Taxonomy" id="1628268"/>
    <lineage>
        <taxon>Eukaryota</taxon>
        <taxon>Sar</taxon>
        <taxon>Alveolata</taxon>
        <taxon>Dinophyceae</taxon>
        <taxon>Suessiales</taxon>
        <taxon>Symbiodiniaceae</taxon>
        <taxon>Symbiodinium</taxon>
    </lineage>
</organism>
<proteinExistence type="predicted"/>
<reference evidence="3" key="1">
    <citation type="submission" date="2021-02" db="EMBL/GenBank/DDBJ databases">
        <authorList>
            <person name="Dougan E. K."/>
            <person name="Rhodes N."/>
            <person name="Thang M."/>
            <person name="Chan C."/>
        </authorList>
    </citation>
    <scope>NUCLEOTIDE SEQUENCE</scope>
</reference>
<dbReference type="PROSITE" id="PS50106">
    <property type="entry name" value="PDZ"/>
    <property type="match status" value="1"/>
</dbReference>